<name>A0A7W8E9T7_9BACT</name>
<evidence type="ECO:0000313" key="2">
    <source>
        <dbReference type="EMBL" id="MBB5064833.1"/>
    </source>
</evidence>
<dbReference type="RefSeq" id="WP_184257060.1">
    <property type="nucleotide sequence ID" value="NZ_JACHIO010000013.1"/>
</dbReference>
<comment type="caution">
    <text evidence="2">The sequence shown here is derived from an EMBL/GenBank/DDBJ whole genome shotgun (WGS) entry which is preliminary data.</text>
</comment>
<accession>A0A7W8E9T7</accession>
<evidence type="ECO:0000259" key="1">
    <source>
        <dbReference type="Pfam" id="PF12867"/>
    </source>
</evidence>
<dbReference type="InterPro" id="IPR024775">
    <property type="entry name" value="DinB-like"/>
</dbReference>
<evidence type="ECO:0000313" key="3">
    <source>
        <dbReference type="Proteomes" id="UP000584867"/>
    </source>
</evidence>
<organism evidence="2 3">
    <name type="scientific">Granulicella mallensis</name>
    <dbReference type="NCBI Taxonomy" id="940614"/>
    <lineage>
        <taxon>Bacteria</taxon>
        <taxon>Pseudomonadati</taxon>
        <taxon>Acidobacteriota</taxon>
        <taxon>Terriglobia</taxon>
        <taxon>Terriglobales</taxon>
        <taxon>Acidobacteriaceae</taxon>
        <taxon>Granulicella</taxon>
    </lineage>
</organism>
<reference evidence="2 3" key="1">
    <citation type="submission" date="2020-08" db="EMBL/GenBank/DDBJ databases">
        <title>Genomic Encyclopedia of Type Strains, Phase IV (KMG-V): Genome sequencing to study the core and pangenomes of soil and plant-associated prokaryotes.</title>
        <authorList>
            <person name="Whitman W."/>
        </authorList>
    </citation>
    <scope>NUCLEOTIDE SEQUENCE [LARGE SCALE GENOMIC DNA]</scope>
    <source>
        <strain evidence="2 3">X5P3</strain>
    </source>
</reference>
<dbReference type="EMBL" id="JACHIO010000013">
    <property type="protein sequence ID" value="MBB5064833.1"/>
    <property type="molecule type" value="Genomic_DNA"/>
</dbReference>
<dbReference type="InterPro" id="IPR034660">
    <property type="entry name" value="DinB/YfiT-like"/>
</dbReference>
<proteinExistence type="predicted"/>
<protein>
    <recommendedName>
        <fullName evidence="1">DinB-like domain-containing protein</fullName>
    </recommendedName>
</protein>
<dbReference type="AlphaFoldDB" id="A0A7W8E9T7"/>
<feature type="domain" description="DinB-like" evidence="1">
    <location>
        <begin position="21"/>
        <end position="158"/>
    </location>
</feature>
<gene>
    <name evidence="2" type="ORF">HDF15_003195</name>
</gene>
<dbReference type="SUPFAM" id="SSF109854">
    <property type="entry name" value="DinB/YfiT-like putative metalloenzymes"/>
    <property type="match status" value="1"/>
</dbReference>
<dbReference type="Proteomes" id="UP000584867">
    <property type="component" value="Unassembled WGS sequence"/>
</dbReference>
<sequence>METQVSNEKLLVDAALKQWQTGVDRASKLFGGASDEVLEREVAPGKNRLIYLFGHLLAVSDTMYATLRLGERLHPEYDAMFLKSSDRAVTPIASAEELKAAWVVVHERLQVELAKLSAAEWLERHASVSEEDFVKEPHRNRFAILLGRTNHLAYHLGQTVLAK</sequence>
<dbReference type="Pfam" id="PF12867">
    <property type="entry name" value="DinB_2"/>
    <property type="match status" value="1"/>
</dbReference>
<dbReference type="Gene3D" id="1.20.120.450">
    <property type="entry name" value="dinb family like domain"/>
    <property type="match status" value="1"/>
</dbReference>